<dbReference type="PANTHER" id="PTHR39962:SF1">
    <property type="entry name" value="LPXI FAMILY PROTEIN"/>
    <property type="match status" value="1"/>
</dbReference>
<sequence length="264" mass="28141">MLAIIAGEGALPAALVDRLARRPLILSLQDHRPDGVEVDRVFRLEKLGSVLKQLKRDGVTEICFAGGIKRPQINPLAIDFATMPYLPTVKRALASSDDGALRAAIAVLEQAGFAVRAAQEIAPDLLPPAGIPTRARPDERAQKDATRGQAIVNAMAQGDIGQACAVWRGQALALEGIYGTDWMLQSLRQRPDGGQGGVLFKAPKPTQDRRADLPIIGPDTVEAVAEAGLTGIVLEAGGVMVLHQERVIAACDAKGLFLWVRERG</sequence>
<keyword evidence="3" id="KW-0808">Transferase</keyword>
<dbReference type="AlphaFoldDB" id="A0A225NRH7"/>
<name>A0A225NRH7_9RHOB</name>
<dbReference type="InterPro" id="IPR010415">
    <property type="entry name" value="LpxI_C"/>
</dbReference>
<dbReference type="Pfam" id="PF17930">
    <property type="entry name" value="LpxI_N"/>
    <property type="match status" value="1"/>
</dbReference>
<gene>
    <name evidence="3" type="ORF">ATO3_01805</name>
</gene>
<protein>
    <submittedName>
        <fullName evidence="3">Phosphatidate cytidylyltransferase</fullName>
    </submittedName>
</protein>
<dbReference type="InterPro" id="IPR053174">
    <property type="entry name" value="LpxI"/>
</dbReference>
<feature type="domain" description="LpxI N-terminal" evidence="2">
    <location>
        <begin position="2"/>
        <end position="125"/>
    </location>
</feature>
<dbReference type="Proteomes" id="UP000215377">
    <property type="component" value="Unassembled WGS sequence"/>
</dbReference>
<feature type="domain" description="LpxI C-terminal" evidence="1">
    <location>
        <begin position="128"/>
        <end position="259"/>
    </location>
</feature>
<dbReference type="Pfam" id="PF06230">
    <property type="entry name" value="LpxI_C"/>
    <property type="match status" value="1"/>
</dbReference>
<dbReference type="EMBL" id="AQQR01000001">
    <property type="protein sequence ID" value="OWU77465.1"/>
    <property type="molecule type" value="Genomic_DNA"/>
</dbReference>
<evidence type="ECO:0000313" key="3">
    <source>
        <dbReference type="EMBL" id="OWU77465.1"/>
    </source>
</evidence>
<dbReference type="OrthoDB" id="9789836at2"/>
<dbReference type="InterPro" id="IPR043167">
    <property type="entry name" value="LpxI_C_sf"/>
</dbReference>
<proteinExistence type="predicted"/>
<comment type="caution">
    <text evidence="3">The sequence shown here is derived from an EMBL/GenBank/DDBJ whole genome shotgun (WGS) entry which is preliminary data.</text>
</comment>
<organism evidence="3 4">
    <name type="scientific">Marinibacterium profundimaris</name>
    <dbReference type="NCBI Taxonomy" id="1679460"/>
    <lineage>
        <taxon>Bacteria</taxon>
        <taxon>Pseudomonadati</taxon>
        <taxon>Pseudomonadota</taxon>
        <taxon>Alphaproteobacteria</taxon>
        <taxon>Rhodobacterales</taxon>
        <taxon>Paracoccaceae</taxon>
        <taxon>Marinibacterium</taxon>
    </lineage>
</organism>
<reference evidence="3 4" key="1">
    <citation type="submission" date="2013-04" db="EMBL/GenBank/DDBJ databases">
        <title>Oceanicola sp. 22II1-22F33 Genome Sequencing.</title>
        <authorList>
            <person name="Lai Q."/>
            <person name="Li G."/>
            <person name="Shao Z."/>
        </authorList>
    </citation>
    <scope>NUCLEOTIDE SEQUENCE [LARGE SCALE GENOMIC DNA]</scope>
    <source>
        <strain evidence="3 4">22II1-22F33</strain>
    </source>
</reference>
<keyword evidence="4" id="KW-1185">Reference proteome</keyword>
<dbReference type="PANTHER" id="PTHR39962">
    <property type="entry name" value="BLL4848 PROTEIN"/>
    <property type="match status" value="1"/>
</dbReference>
<dbReference type="GO" id="GO:0016779">
    <property type="term" value="F:nucleotidyltransferase activity"/>
    <property type="evidence" value="ECO:0007669"/>
    <property type="project" value="UniProtKB-KW"/>
</dbReference>
<dbReference type="Gene3D" id="3.40.50.20">
    <property type="match status" value="1"/>
</dbReference>
<evidence type="ECO:0000313" key="4">
    <source>
        <dbReference type="Proteomes" id="UP000215377"/>
    </source>
</evidence>
<keyword evidence="3" id="KW-0548">Nucleotidyltransferase</keyword>
<evidence type="ECO:0000259" key="1">
    <source>
        <dbReference type="Pfam" id="PF06230"/>
    </source>
</evidence>
<dbReference type="Gene3D" id="3.40.140.80">
    <property type="match status" value="1"/>
</dbReference>
<accession>A0A225NRH7</accession>
<evidence type="ECO:0000259" key="2">
    <source>
        <dbReference type="Pfam" id="PF17930"/>
    </source>
</evidence>
<dbReference type="InterPro" id="IPR041255">
    <property type="entry name" value="LpxI_N"/>
</dbReference>
<dbReference type="RefSeq" id="WP_088648080.1">
    <property type="nucleotide sequence ID" value="NZ_AQQR01000001.1"/>
</dbReference>